<dbReference type="EMBL" id="SJSA01000001">
    <property type="protein sequence ID" value="TGG39964.1"/>
    <property type="molecule type" value="Genomic_DNA"/>
</dbReference>
<proteinExistence type="predicted"/>
<dbReference type="AlphaFoldDB" id="A0A4Z0V6L3"/>
<feature type="domain" description="Outer membrane protein beta-barrel" evidence="2">
    <location>
        <begin position="38"/>
        <end position="211"/>
    </location>
</feature>
<gene>
    <name evidence="3" type="ORF">EZ315_04340</name>
</gene>
<keyword evidence="4" id="KW-1185">Reference proteome</keyword>
<dbReference type="PROSITE" id="PS51257">
    <property type="entry name" value="PROKAR_LIPOPROTEIN"/>
    <property type="match status" value="1"/>
</dbReference>
<feature type="signal peptide" evidence="1">
    <location>
        <begin position="1"/>
        <end position="29"/>
    </location>
</feature>
<dbReference type="RefSeq" id="WP_135470928.1">
    <property type="nucleotide sequence ID" value="NZ_CASJDB010000015.1"/>
</dbReference>
<accession>A0A4Z0V6L3</accession>
<protein>
    <submittedName>
        <fullName evidence="3">PorT family protein</fullName>
    </submittedName>
</protein>
<organism evidence="3 4">
    <name type="scientific">Duncaniella freteri</name>
    <dbReference type="NCBI Taxonomy" id="2530391"/>
    <lineage>
        <taxon>Bacteria</taxon>
        <taxon>Pseudomonadati</taxon>
        <taxon>Bacteroidota</taxon>
        <taxon>Bacteroidia</taxon>
        <taxon>Bacteroidales</taxon>
        <taxon>Muribaculaceae</taxon>
        <taxon>Duncaniella</taxon>
    </lineage>
</organism>
<dbReference type="InterPro" id="IPR025665">
    <property type="entry name" value="Beta-barrel_OMP_2"/>
</dbReference>
<evidence type="ECO:0000313" key="3">
    <source>
        <dbReference type="EMBL" id="TGG39964.1"/>
    </source>
</evidence>
<reference evidence="3 4" key="1">
    <citation type="submission" date="2019-02" db="EMBL/GenBank/DDBJ databases">
        <title>Isolation and identification of novel species under the genus Muribaculum.</title>
        <authorList>
            <person name="Miyake S."/>
            <person name="Ding Y."/>
            <person name="Low A."/>
            <person name="Soh M."/>
            <person name="Seedorf H."/>
        </authorList>
    </citation>
    <scope>NUCLEOTIDE SEQUENCE [LARGE SCALE GENOMIC DNA]</scope>
    <source>
        <strain evidence="3 4">TLL-A3</strain>
    </source>
</reference>
<name>A0A4Z0V6L3_9BACT</name>
<keyword evidence="1" id="KW-0732">Signal</keyword>
<dbReference type="Pfam" id="PF13568">
    <property type="entry name" value="OMP_b-brl_2"/>
    <property type="match status" value="1"/>
</dbReference>
<evidence type="ECO:0000256" key="1">
    <source>
        <dbReference type="SAM" id="SignalP"/>
    </source>
</evidence>
<comment type="caution">
    <text evidence="3">The sequence shown here is derived from an EMBL/GenBank/DDBJ whole genome shotgun (WGS) entry which is preliminary data.</text>
</comment>
<evidence type="ECO:0000259" key="2">
    <source>
        <dbReference type="Pfam" id="PF13568"/>
    </source>
</evidence>
<evidence type="ECO:0000313" key="4">
    <source>
        <dbReference type="Proteomes" id="UP000297635"/>
    </source>
</evidence>
<dbReference type="GeneID" id="82149011"/>
<dbReference type="Proteomes" id="UP000297635">
    <property type="component" value="Unassembled WGS sequence"/>
</dbReference>
<sequence>MKLRITICLYRLLLILPAIVGVGCGDASAQSLNDCVLNRPYADMRRWHLGFSVGIHTQDITFSHNGLITAEGEEWYMEQPGFSPGFCVNGLVDMRLNSLMNLRFTPGLYFGNRDITMREYNTGAELRQNVKTTCIVLPVDLKFSGMRYRQSRPYITAGVMPAFNITRSQGDYLRTVPAELFLTAGFGCDFYLPYFKLVPEVKFCFGITDAIEHDRTDLEDEPDKLKITRSLRKALSRMVVFTFYFE</sequence>
<feature type="chain" id="PRO_5021352738" evidence="1">
    <location>
        <begin position="30"/>
        <end position="246"/>
    </location>
</feature>